<proteinExistence type="predicted"/>
<evidence type="ECO:0000313" key="2">
    <source>
        <dbReference type="EMBL" id="GAA5150547.1"/>
    </source>
</evidence>
<comment type="caution">
    <text evidence="2">The sequence shown here is derived from an EMBL/GenBank/DDBJ whole genome shotgun (WGS) entry which is preliminary data.</text>
</comment>
<dbReference type="Pfam" id="PF00903">
    <property type="entry name" value="Glyoxalase"/>
    <property type="match status" value="1"/>
</dbReference>
<dbReference type="RefSeq" id="WP_345459500.1">
    <property type="nucleotide sequence ID" value="NZ_BAABKG010000003.1"/>
</dbReference>
<evidence type="ECO:0000313" key="3">
    <source>
        <dbReference type="Proteomes" id="UP001500221"/>
    </source>
</evidence>
<dbReference type="Proteomes" id="UP001500221">
    <property type="component" value="Unassembled WGS sequence"/>
</dbReference>
<dbReference type="EMBL" id="BAABKG010000003">
    <property type="protein sequence ID" value="GAA5150547.1"/>
    <property type="molecule type" value="Genomic_DNA"/>
</dbReference>
<dbReference type="PANTHER" id="PTHR34109">
    <property type="entry name" value="BNAUNNG04460D PROTEIN-RELATED"/>
    <property type="match status" value="1"/>
</dbReference>
<evidence type="ECO:0000259" key="1">
    <source>
        <dbReference type="PROSITE" id="PS51819"/>
    </source>
</evidence>
<gene>
    <name evidence="2" type="ORF">GCM10023340_27900</name>
</gene>
<sequence length="131" mass="13848">MSELTPYLCVADAHAAIAWYVDVLGAEVVYAPVLMDDGRVGHCELAVDGARWMMSDEFDAAGVAAPPPDRGACVSLHLSVADDARLDDLAARVVAAGTPMTRGPEDSPPAGRVAVFTDPFGHRWFLNRPAG</sequence>
<feature type="domain" description="VOC" evidence="1">
    <location>
        <begin position="1"/>
        <end position="129"/>
    </location>
</feature>
<dbReference type="PROSITE" id="PS51819">
    <property type="entry name" value="VOC"/>
    <property type="match status" value="1"/>
</dbReference>
<organism evidence="2 3">
    <name type="scientific">Nocardioides marinquilinus</name>
    <dbReference type="NCBI Taxonomy" id="1210400"/>
    <lineage>
        <taxon>Bacteria</taxon>
        <taxon>Bacillati</taxon>
        <taxon>Actinomycetota</taxon>
        <taxon>Actinomycetes</taxon>
        <taxon>Propionibacteriales</taxon>
        <taxon>Nocardioidaceae</taxon>
        <taxon>Nocardioides</taxon>
    </lineage>
</organism>
<dbReference type="Gene3D" id="3.10.180.10">
    <property type="entry name" value="2,3-Dihydroxybiphenyl 1,2-Dioxygenase, domain 1"/>
    <property type="match status" value="1"/>
</dbReference>
<protein>
    <recommendedName>
        <fullName evidence="1">VOC domain-containing protein</fullName>
    </recommendedName>
</protein>
<name>A0ABP9PRP5_9ACTN</name>
<dbReference type="PANTHER" id="PTHR34109:SF1">
    <property type="entry name" value="VOC DOMAIN-CONTAINING PROTEIN"/>
    <property type="match status" value="1"/>
</dbReference>
<dbReference type="SUPFAM" id="SSF54593">
    <property type="entry name" value="Glyoxalase/Bleomycin resistance protein/Dihydroxybiphenyl dioxygenase"/>
    <property type="match status" value="1"/>
</dbReference>
<dbReference type="InterPro" id="IPR029068">
    <property type="entry name" value="Glyas_Bleomycin-R_OHBP_Dase"/>
</dbReference>
<reference evidence="3" key="1">
    <citation type="journal article" date="2019" name="Int. J. Syst. Evol. Microbiol.">
        <title>The Global Catalogue of Microorganisms (GCM) 10K type strain sequencing project: providing services to taxonomists for standard genome sequencing and annotation.</title>
        <authorList>
            <consortium name="The Broad Institute Genomics Platform"/>
            <consortium name="The Broad Institute Genome Sequencing Center for Infectious Disease"/>
            <person name="Wu L."/>
            <person name="Ma J."/>
        </authorList>
    </citation>
    <scope>NUCLEOTIDE SEQUENCE [LARGE SCALE GENOMIC DNA]</scope>
    <source>
        <strain evidence="3">JCM 18459</strain>
    </source>
</reference>
<keyword evidence="3" id="KW-1185">Reference proteome</keyword>
<accession>A0ABP9PRP5</accession>
<dbReference type="InterPro" id="IPR037523">
    <property type="entry name" value="VOC_core"/>
</dbReference>
<dbReference type="InterPro" id="IPR004360">
    <property type="entry name" value="Glyas_Fos-R_dOase_dom"/>
</dbReference>